<evidence type="ECO:0000256" key="2">
    <source>
        <dbReference type="ARBA" id="ARBA00007317"/>
    </source>
</evidence>
<evidence type="ECO:0000256" key="7">
    <source>
        <dbReference type="RuleBase" id="RU003423"/>
    </source>
</evidence>
<dbReference type="Proteomes" id="UP000184171">
    <property type="component" value="Unassembled WGS sequence"/>
</dbReference>
<reference evidence="10 11" key="1">
    <citation type="submission" date="2016-11" db="EMBL/GenBank/DDBJ databases">
        <authorList>
            <person name="Jaros S."/>
            <person name="Januszkiewicz K."/>
            <person name="Wedrychowicz H."/>
        </authorList>
    </citation>
    <scope>NUCLEOTIDE SEQUENCE [LARGE SCALE GENOMIC DNA]</scope>
    <source>
        <strain evidence="10 11">DSM 5091</strain>
    </source>
</reference>
<sequence>MADFCMPSLGADMTSGLLVAWRVEAGDKVEHGQIIAEIETAKGLFEVEVFEDGVVEQLLIEPGEDQIPVGTPLAKIVADGDVVTKPDAAAEPEGRQKVSPVARRRAAELGVDLTQLKGSGADGVIQLADVEAVAGAAESPAKAAPTARKITPSAEGMRQAIAAAMSRSNSEIPHYYLATEIDMSRAQQFLAEQNKQRSIKERLLPVVLPLKAVAVALQKVPQLNGYYVDGQLQQREQVNIGFTVSLRNGGLLTPALQGVEQMSIDQLMAALNDLIGRTRAGKLRGSELTSAGITVTSLGDLGVQSVFGVIYPPQVALIGLGKIVERAWAENGALSARPVLSATLAADHRASDGLLGAKFLDAFGRALQQPEAL</sequence>
<evidence type="ECO:0000259" key="8">
    <source>
        <dbReference type="PROSITE" id="PS50968"/>
    </source>
</evidence>
<dbReference type="SUPFAM" id="SSF52777">
    <property type="entry name" value="CoA-dependent acyltransferases"/>
    <property type="match status" value="1"/>
</dbReference>
<dbReference type="GO" id="GO:0016407">
    <property type="term" value="F:acetyltransferase activity"/>
    <property type="evidence" value="ECO:0007669"/>
    <property type="project" value="TreeGrafter"/>
</dbReference>
<keyword evidence="5 7" id="KW-0450">Lipoyl</keyword>
<dbReference type="GO" id="GO:0005737">
    <property type="term" value="C:cytoplasm"/>
    <property type="evidence" value="ECO:0007669"/>
    <property type="project" value="TreeGrafter"/>
</dbReference>
<dbReference type="RefSeq" id="WP_072909571.1">
    <property type="nucleotide sequence ID" value="NZ_FQZT01000014.1"/>
</dbReference>
<organism evidence="10 11">
    <name type="scientific">Malonomonas rubra DSM 5091</name>
    <dbReference type="NCBI Taxonomy" id="1122189"/>
    <lineage>
        <taxon>Bacteria</taxon>
        <taxon>Pseudomonadati</taxon>
        <taxon>Thermodesulfobacteriota</taxon>
        <taxon>Desulfuromonadia</taxon>
        <taxon>Desulfuromonadales</taxon>
        <taxon>Geopsychrobacteraceae</taxon>
        <taxon>Malonomonas</taxon>
    </lineage>
</organism>
<comment type="subunit">
    <text evidence="3">Forms a 24-polypeptide structural core with octahedral symmetry.</text>
</comment>
<dbReference type="STRING" id="1122189.SAMN02745165_03022"/>
<dbReference type="InterPro" id="IPR000089">
    <property type="entry name" value="Biotin_lipoyl"/>
</dbReference>
<proteinExistence type="inferred from homology"/>
<evidence type="ECO:0000256" key="3">
    <source>
        <dbReference type="ARBA" id="ARBA00011484"/>
    </source>
</evidence>
<evidence type="ECO:0000256" key="1">
    <source>
        <dbReference type="ARBA" id="ARBA00001938"/>
    </source>
</evidence>
<dbReference type="InterPro" id="IPR036625">
    <property type="entry name" value="E3-bd_dom_sf"/>
</dbReference>
<gene>
    <name evidence="10" type="ORF">SAMN02745165_03022</name>
</gene>
<dbReference type="InterPro" id="IPR004167">
    <property type="entry name" value="PSBD"/>
</dbReference>
<comment type="similarity">
    <text evidence="2 7">Belongs to the 2-oxoacid dehydrogenase family.</text>
</comment>
<evidence type="ECO:0000313" key="10">
    <source>
        <dbReference type="EMBL" id="SHJ72696.1"/>
    </source>
</evidence>
<dbReference type="SUPFAM" id="SSF51230">
    <property type="entry name" value="Single hybrid motif"/>
    <property type="match status" value="1"/>
</dbReference>
<dbReference type="PANTHER" id="PTHR43178:SF5">
    <property type="entry name" value="LIPOAMIDE ACYLTRANSFERASE COMPONENT OF BRANCHED-CHAIN ALPHA-KETO ACID DEHYDROGENASE COMPLEX, MITOCHONDRIAL"/>
    <property type="match status" value="1"/>
</dbReference>
<dbReference type="InterPro" id="IPR011053">
    <property type="entry name" value="Single_hybrid_motif"/>
</dbReference>
<comment type="cofactor">
    <cofactor evidence="1 7">
        <name>(R)-lipoate</name>
        <dbReference type="ChEBI" id="CHEBI:83088"/>
    </cofactor>
</comment>
<dbReference type="InterPro" id="IPR001078">
    <property type="entry name" value="2-oxoacid_DH_actylTfrase"/>
</dbReference>
<evidence type="ECO:0000256" key="5">
    <source>
        <dbReference type="ARBA" id="ARBA00022823"/>
    </source>
</evidence>
<dbReference type="Gene3D" id="4.10.320.10">
    <property type="entry name" value="E3-binding domain"/>
    <property type="match status" value="1"/>
</dbReference>
<dbReference type="PANTHER" id="PTHR43178">
    <property type="entry name" value="DIHYDROLIPOAMIDE ACETYLTRANSFERASE COMPONENT OF PYRUVATE DEHYDROGENASE COMPLEX"/>
    <property type="match status" value="1"/>
</dbReference>
<dbReference type="Gene3D" id="2.40.50.100">
    <property type="match status" value="1"/>
</dbReference>
<dbReference type="SUPFAM" id="SSF47005">
    <property type="entry name" value="Peripheral subunit-binding domain of 2-oxo acid dehydrogenase complex"/>
    <property type="match status" value="1"/>
</dbReference>
<dbReference type="OrthoDB" id="9805770at2"/>
<dbReference type="Pfam" id="PF00364">
    <property type="entry name" value="Biotin_lipoyl"/>
    <property type="match status" value="1"/>
</dbReference>
<evidence type="ECO:0000259" key="9">
    <source>
        <dbReference type="PROSITE" id="PS51826"/>
    </source>
</evidence>
<keyword evidence="4 7" id="KW-0808">Transferase</keyword>
<dbReference type="Pfam" id="PF00198">
    <property type="entry name" value="2-oxoacid_dh"/>
    <property type="match status" value="1"/>
</dbReference>
<feature type="domain" description="Lipoyl-binding" evidence="8">
    <location>
        <begin position="1"/>
        <end position="77"/>
    </location>
</feature>
<dbReference type="PROSITE" id="PS51826">
    <property type="entry name" value="PSBD"/>
    <property type="match status" value="1"/>
</dbReference>
<evidence type="ECO:0000313" key="11">
    <source>
        <dbReference type="Proteomes" id="UP000184171"/>
    </source>
</evidence>
<dbReference type="EC" id="2.3.1.-" evidence="7"/>
<dbReference type="Gene3D" id="3.30.559.10">
    <property type="entry name" value="Chloramphenicol acetyltransferase-like domain"/>
    <property type="match status" value="1"/>
</dbReference>
<evidence type="ECO:0000256" key="4">
    <source>
        <dbReference type="ARBA" id="ARBA00022679"/>
    </source>
</evidence>
<dbReference type="InterPro" id="IPR050743">
    <property type="entry name" value="2-oxoacid_DH_E2_comp"/>
</dbReference>
<dbReference type="EMBL" id="FQZT01000014">
    <property type="protein sequence ID" value="SHJ72696.1"/>
    <property type="molecule type" value="Genomic_DNA"/>
</dbReference>
<dbReference type="PROSITE" id="PS50968">
    <property type="entry name" value="BIOTINYL_LIPOYL"/>
    <property type="match status" value="1"/>
</dbReference>
<dbReference type="AlphaFoldDB" id="A0A1M6LN99"/>
<dbReference type="Pfam" id="PF02817">
    <property type="entry name" value="E3_binding"/>
    <property type="match status" value="1"/>
</dbReference>
<keyword evidence="10" id="KW-0670">Pyruvate</keyword>
<keyword evidence="6 7" id="KW-0012">Acyltransferase</keyword>
<protein>
    <recommendedName>
        <fullName evidence="7">Dihydrolipoamide acetyltransferase component of pyruvate dehydrogenase complex</fullName>
        <ecNumber evidence="7">2.3.1.-</ecNumber>
    </recommendedName>
</protein>
<accession>A0A1M6LN99</accession>
<feature type="domain" description="Peripheral subunit-binding (PSBD)" evidence="9">
    <location>
        <begin position="97"/>
        <end position="134"/>
    </location>
</feature>
<name>A0A1M6LN99_MALRU</name>
<dbReference type="InterPro" id="IPR023213">
    <property type="entry name" value="CAT-like_dom_sf"/>
</dbReference>
<dbReference type="CDD" id="cd06849">
    <property type="entry name" value="lipoyl_domain"/>
    <property type="match status" value="1"/>
</dbReference>
<evidence type="ECO:0000256" key="6">
    <source>
        <dbReference type="ARBA" id="ARBA00023315"/>
    </source>
</evidence>
<keyword evidence="11" id="KW-1185">Reference proteome</keyword>
<dbReference type="GO" id="GO:0031405">
    <property type="term" value="F:lipoic acid binding"/>
    <property type="evidence" value="ECO:0007669"/>
    <property type="project" value="TreeGrafter"/>
</dbReference>